<name>A0A9Q1ILJ9_SYNKA</name>
<reference evidence="4" key="1">
    <citation type="journal article" date="2023" name="Science">
        <title>Genome structures resolve the early diversification of teleost fishes.</title>
        <authorList>
            <person name="Parey E."/>
            <person name="Louis A."/>
            <person name="Montfort J."/>
            <person name="Bouchez O."/>
            <person name="Roques C."/>
            <person name="Iampietro C."/>
            <person name="Lluch J."/>
            <person name="Castinel A."/>
            <person name="Donnadieu C."/>
            <person name="Desvignes T."/>
            <person name="Floi Bucao C."/>
            <person name="Jouanno E."/>
            <person name="Wen M."/>
            <person name="Mejri S."/>
            <person name="Dirks R."/>
            <person name="Jansen H."/>
            <person name="Henkel C."/>
            <person name="Chen W.J."/>
            <person name="Zahm M."/>
            <person name="Cabau C."/>
            <person name="Klopp C."/>
            <person name="Thompson A.W."/>
            <person name="Robinson-Rechavi M."/>
            <person name="Braasch I."/>
            <person name="Lecointre G."/>
            <person name="Bobe J."/>
            <person name="Postlethwait J.H."/>
            <person name="Berthelot C."/>
            <person name="Roest Crollius H."/>
            <person name="Guiguen Y."/>
        </authorList>
    </citation>
    <scope>NUCLEOTIDE SEQUENCE</scope>
    <source>
        <strain evidence="4">WJC10195</strain>
    </source>
</reference>
<organism evidence="4 5">
    <name type="scientific">Synaphobranchus kaupii</name>
    <name type="common">Kaup's arrowtooth eel</name>
    <dbReference type="NCBI Taxonomy" id="118154"/>
    <lineage>
        <taxon>Eukaryota</taxon>
        <taxon>Metazoa</taxon>
        <taxon>Chordata</taxon>
        <taxon>Craniata</taxon>
        <taxon>Vertebrata</taxon>
        <taxon>Euteleostomi</taxon>
        <taxon>Actinopterygii</taxon>
        <taxon>Neopterygii</taxon>
        <taxon>Teleostei</taxon>
        <taxon>Anguilliformes</taxon>
        <taxon>Synaphobranchidae</taxon>
        <taxon>Synaphobranchus</taxon>
    </lineage>
</organism>
<keyword evidence="2" id="KW-1015">Disulfide bond</keyword>
<dbReference type="OrthoDB" id="10063988at2759"/>
<evidence type="ECO:0000256" key="2">
    <source>
        <dbReference type="ARBA" id="ARBA00023157"/>
    </source>
</evidence>
<dbReference type="AlphaFoldDB" id="A0A9Q1ILJ9"/>
<dbReference type="InterPro" id="IPR055355">
    <property type="entry name" value="ZP-C"/>
</dbReference>
<evidence type="ECO:0000259" key="3">
    <source>
        <dbReference type="PROSITE" id="PS51034"/>
    </source>
</evidence>
<accession>A0A9Q1ILJ9</accession>
<evidence type="ECO:0000313" key="5">
    <source>
        <dbReference type="Proteomes" id="UP001152622"/>
    </source>
</evidence>
<evidence type="ECO:0000313" key="4">
    <source>
        <dbReference type="EMBL" id="KAJ8344293.1"/>
    </source>
</evidence>
<proteinExistence type="predicted"/>
<dbReference type="Gene3D" id="2.60.40.3210">
    <property type="entry name" value="Zona pellucida, ZP-N domain"/>
    <property type="match status" value="1"/>
</dbReference>
<keyword evidence="1" id="KW-0732">Signal</keyword>
<sequence>MTVEVEKSSIIGLNEDHLRLNDPTCTPISNSTHVIAAMSLSSCGTQLTEDANNLIFTNEIMSYDKLGDVITRKHQVEIGFSCMYPKKGRVSLEFRAHKIPFVFTEKGFGKFTYQFEFFHSILYNKMVDPNFYPIEVALKEMLYIEIQATSSVANTVLFVESCRATPVDDPNYHIFYDIFENG</sequence>
<dbReference type="InterPro" id="IPR001507">
    <property type="entry name" value="ZP_dom"/>
</dbReference>
<dbReference type="Pfam" id="PF00100">
    <property type="entry name" value="Zona_pellucida"/>
    <property type="match status" value="1"/>
</dbReference>
<evidence type="ECO:0000256" key="1">
    <source>
        <dbReference type="ARBA" id="ARBA00022729"/>
    </source>
</evidence>
<gene>
    <name evidence="4" type="ORF">SKAU_G00316220</name>
</gene>
<dbReference type="PROSITE" id="PS51034">
    <property type="entry name" value="ZP_2"/>
    <property type="match status" value="1"/>
</dbReference>
<feature type="domain" description="ZP" evidence="3">
    <location>
        <begin position="1"/>
        <end position="182"/>
    </location>
</feature>
<dbReference type="PANTHER" id="PTHR14002:SF59">
    <property type="entry name" value="CUB AND ZONA PELLUCIDA-LIKE DOMAIN-CONTAINING PROTEIN 1-RELATED"/>
    <property type="match status" value="1"/>
</dbReference>
<dbReference type="PANTHER" id="PTHR14002">
    <property type="entry name" value="ENDOGLIN/TGF-BETA RECEPTOR TYPE III"/>
    <property type="match status" value="1"/>
</dbReference>
<dbReference type="Gene3D" id="2.60.40.4100">
    <property type="entry name" value="Zona pellucida, ZP-C domain"/>
    <property type="match status" value="1"/>
</dbReference>
<protein>
    <recommendedName>
        <fullName evidence="3">ZP domain-containing protein</fullName>
    </recommendedName>
</protein>
<dbReference type="InterPro" id="IPR042235">
    <property type="entry name" value="ZP-C_dom"/>
</dbReference>
<dbReference type="Pfam" id="PF23344">
    <property type="entry name" value="ZP-N"/>
    <property type="match status" value="1"/>
</dbReference>
<keyword evidence="5" id="KW-1185">Reference proteome</keyword>
<dbReference type="Proteomes" id="UP001152622">
    <property type="component" value="Chromosome 13"/>
</dbReference>
<dbReference type="InterPro" id="IPR055356">
    <property type="entry name" value="ZP-N"/>
</dbReference>
<comment type="caution">
    <text evidence="4">The sequence shown here is derived from an EMBL/GenBank/DDBJ whole genome shotgun (WGS) entry which is preliminary data.</text>
</comment>
<dbReference type="EMBL" id="JAINUF010000013">
    <property type="protein sequence ID" value="KAJ8344293.1"/>
    <property type="molecule type" value="Genomic_DNA"/>
</dbReference>